<evidence type="ECO:0000313" key="5">
    <source>
        <dbReference type="Proteomes" id="UP001642409"/>
    </source>
</evidence>
<sequence>MNLQNNVSATQIHVQGVLHFQGSTGPIYTEDRRVVLGPQKEGSNCGCTAGKVSFANSNISQILSPSRTLDEITFECNRLVSRQLMESGYHKLVNLQFQFERIQSDNQFILLIRIQNVCKRNEVPNVYSNYNIRSRSTDQCTWLRFIQLGFVNLFPVKTTSAQSFHHQLINTDSSQIQTQLNKNTTQSHYPNSPSKNTALNSSSDNLGIFGTRTNSVVLRSYLLDVCGFACQWQCFQSWSAFVNIQTFKNNEITQQIQLHQYKIQQTFNCIVRWYSSSEVSYDIKLFKKHSFSMCSI</sequence>
<dbReference type="EMBL" id="CATOUU010000720">
    <property type="protein sequence ID" value="CAI9943921.1"/>
    <property type="molecule type" value="Genomic_DNA"/>
</dbReference>
<dbReference type="Proteomes" id="UP001642409">
    <property type="component" value="Unassembled WGS sequence"/>
</dbReference>
<proteinExistence type="predicted"/>
<reference evidence="3 5" key="2">
    <citation type="submission" date="2024-07" db="EMBL/GenBank/DDBJ databases">
        <authorList>
            <person name="Akdeniz Z."/>
        </authorList>
    </citation>
    <scope>NUCLEOTIDE SEQUENCE [LARGE SCALE GENOMIC DNA]</scope>
</reference>
<organism evidence="1">
    <name type="scientific">Hexamita inflata</name>
    <dbReference type="NCBI Taxonomy" id="28002"/>
    <lineage>
        <taxon>Eukaryota</taxon>
        <taxon>Metamonada</taxon>
        <taxon>Diplomonadida</taxon>
        <taxon>Hexamitidae</taxon>
        <taxon>Hexamitinae</taxon>
        <taxon>Hexamita</taxon>
    </lineage>
</organism>
<keyword evidence="5" id="KW-1185">Reference proteome</keyword>
<dbReference type="EMBL" id="CAXDID020000135">
    <property type="protein sequence ID" value="CAL6036924.1"/>
    <property type="molecule type" value="Genomic_DNA"/>
</dbReference>
<protein>
    <submittedName>
        <fullName evidence="3">Hypothetical_protein</fullName>
    </submittedName>
</protein>
<name>A0AA86Q277_9EUKA</name>
<evidence type="ECO:0000313" key="2">
    <source>
        <dbReference type="EMBL" id="CAI9943921.1"/>
    </source>
</evidence>
<reference evidence="1" key="1">
    <citation type="submission" date="2023-06" db="EMBL/GenBank/DDBJ databases">
        <authorList>
            <person name="Kurt Z."/>
        </authorList>
    </citation>
    <scope>NUCLEOTIDE SEQUENCE</scope>
</reference>
<evidence type="ECO:0000313" key="3">
    <source>
        <dbReference type="EMBL" id="CAL6036900.1"/>
    </source>
</evidence>
<evidence type="ECO:0000313" key="1">
    <source>
        <dbReference type="EMBL" id="CAI9943909.1"/>
    </source>
</evidence>
<gene>
    <name evidence="1" type="ORF">HINF_LOCUS31554</name>
    <name evidence="2" type="ORF">HINF_LOCUS31566</name>
    <name evidence="3" type="ORF">HINF_LOCUS36632</name>
    <name evidence="4" type="ORF">HINF_LOCUS36644</name>
</gene>
<evidence type="ECO:0000313" key="4">
    <source>
        <dbReference type="EMBL" id="CAL6036924.1"/>
    </source>
</evidence>
<dbReference type="AlphaFoldDB" id="A0AA86Q277"/>
<accession>A0AA86Q277</accession>
<dbReference type="EMBL" id="CAXDID020000135">
    <property type="protein sequence ID" value="CAL6036900.1"/>
    <property type="molecule type" value="Genomic_DNA"/>
</dbReference>
<dbReference type="EMBL" id="CATOUU010000720">
    <property type="protein sequence ID" value="CAI9943909.1"/>
    <property type="molecule type" value="Genomic_DNA"/>
</dbReference>
<comment type="caution">
    <text evidence="1">The sequence shown here is derived from an EMBL/GenBank/DDBJ whole genome shotgun (WGS) entry which is preliminary data.</text>
</comment>